<dbReference type="InterPro" id="IPR016024">
    <property type="entry name" value="ARM-type_fold"/>
</dbReference>
<reference evidence="1 2" key="1">
    <citation type="submission" date="2022-07" db="EMBL/GenBank/DDBJ databases">
        <title>Novel species in genus cellulomonas.</title>
        <authorList>
            <person name="Ye L."/>
        </authorList>
    </citation>
    <scope>NUCLEOTIDE SEQUENCE [LARGE SCALE GENOMIC DNA]</scope>
    <source>
        <strain evidence="2">zg-B89</strain>
    </source>
</reference>
<evidence type="ECO:0000313" key="2">
    <source>
        <dbReference type="Proteomes" id="UP001316384"/>
    </source>
</evidence>
<proteinExistence type="predicted"/>
<protein>
    <recommendedName>
        <fullName evidence="3">HEAT repeat domain-containing protein</fullName>
    </recommendedName>
</protein>
<dbReference type="Gene3D" id="1.25.10.10">
    <property type="entry name" value="Leucine-rich Repeat Variant"/>
    <property type="match status" value="1"/>
</dbReference>
<organism evidence="1 2">
    <name type="scientific">Cellulomonas xiejunii</name>
    <dbReference type="NCBI Taxonomy" id="2968083"/>
    <lineage>
        <taxon>Bacteria</taxon>
        <taxon>Bacillati</taxon>
        <taxon>Actinomycetota</taxon>
        <taxon>Actinomycetes</taxon>
        <taxon>Micrococcales</taxon>
        <taxon>Cellulomonadaceae</taxon>
        <taxon>Cellulomonas</taxon>
    </lineage>
</organism>
<sequence>MTSSPRELLRSVVPAAVRDDPGAWHAAGALLHGLDGRGWLRVDRSARSWDPAGSTHRVEGTQGWLGPTLLEPSGLVAAVTSLHVDGRVRQRATHALGASAGPLAAAALAVRTFDHVASVRDAAWASLDAVLVDTATIEAALDVLLAGCDRTTSPDPVDRVRDRALRVAGATTLRASGRRAVRRWALVDAPEREPLTPGELVAVALHDPDQWSRAWCAQRLADAGDVASLTALLTARSVEVRVTALDALPADALAVETLAALLLDRAPRVRELARPRARRRGIDPTEVYRTVRDGAGGPAWRRAVSLLELAEAGDERDLAPAVAALGDPSARVRAAAARATLGLAPGSEVADLLTPLLLDPSPAVSTAVGALLARRGLPLRHAAPPWASDDPAHRRTAWRLTRAHGGWHRVEADVRAATDPDPHLAELGRTGVASWLQHSAATTWGTPGAEQRSRLVALLPSAGLSPGQARAVCFHAGLPLDPPPAAPTGRRRWLRAVR</sequence>
<accession>A0ABY5KR65</accession>
<dbReference type="RefSeq" id="WP_227577303.1">
    <property type="nucleotide sequence ID" value="NZ_CP101987.1"/>
</dbReference>
<keyword evidence="2" id="KW-1185">Reference proteome</keyword>
<evidence type="ECO:0000313" key="1">
    <source>
        <dbReference type="EMBL" id="UUI72991.1"/>
    </source>
</evidence>
<evidence type="ECO:0008006" key="3">
    <source>
        <dbReference type="Google" id="ProtNLM"/>
    </source>
</evidence>
<dbReference type="Proteomes" id="UP001316384">
    <property type="component" value="Chromosome"/>
</dbReference>
<dbReference type="InterPro" id="IPR011989">
    <property type="entry name" value="ARM-like"/>
</dbReference>
<gene>
    <name evidence="1" type="ORF">NP048_05990</name>
</gene>
<name>A0ABY5KR65_9CELL</name>
<dbReference type="EMBL" id="CP101987">
    <property type="protein sequence ID" value="UUI72991.1"/>
    <property type="molecule type" value="Genomic_DNA"/>
</dbReference>
<dbReference type="SUPFAM" id="SSF48371">
    <property type="entry name" value="ARM repeat"/>
    <property type="match status" value="2"/>
</dbReference>